<evidence type="ECO:0000259" key="7">
    <source>
        <dbReference type="PROSITE" id="PS50850"/>
    </source>
</evidence>
<feature type="transmembrane region" description="Helical" evidence="6">
    <location>
        <begin position="408"/>
        <end position="428"/>
    </location>
</feature>
<feature type="transmembrane region" description="Helical" evidence="6">
    <location>
        <begin position="376"/>
        <end position="396"/>
    </location>
</feature>
<name>A0A069PUP3_9BURK</name>
<feature type="transmembrane region" description="Helical" evidence="6">
    <location>
        <begin position="344"/>
        <end position="364"/>
    </location>
</feature>
<dbReference type="EMBL" id="JFHC01000007">
    <property type="protein sequence ID" value="KDR43564.1"/>
    <property type="molecule type" value="Genomic_DNA"/>
</dbReference>
<dbReference type="PANTHER" id="PTHR43791:SF36">
    <property type="entry name" value="TRANSPORTER, PUTATIVE (AFU_ORTHOLOGUE AFUA_6G08340)-RELATED"/>
    <property type="match status" value="1"/>
</dbReference>
<reference evidence="8 9" key="1">
    <citation type="submission" date="2014-03" db="EMBL/GenBank/DDBJ databases">
        <title>Draft Genome Sequences of Four Burkholderia Strains.</title>
        <authorList>
            <person name="Liu X.Y."/>
            <person name="Li C.X."/>
            <person name="Xu J.H."/>
        </authorList>
    </citation>
    <scope>NUCLEOTIDE SEQUENCE [LARGE SCALE GENOMIC DNA]</scope>
    <source>
        <strain evidence="8 9">DSM 50014</strain>
    </source>
</reference>
<evidence type="ECO:0000256" key="4">
    <source>
        <dbReference type="ARBA" id="ARBA00022989"/>
    </source>
</evidence>
<feature type="transmembrane region" description="Helical" evidence="6">
    <location>
        <begin position="253"/>
        <end position="274"/>
    </location>
</feature>
<evidence type="ECO:0000256" key="5">
    <source>
        <dbReference type="ARBA" id="ARBA00023136"/>
    </source>
</evidence>
<evidence type="ECO:0000313" key="9">
    <source>
        <dbReference type="Proteomes" id="UP000027466"/>
    </source>
</evidence>
<feature type="transmembrane region" description="Helical" evidence="6">
    <location>
        <begin position="149"/>
        <end position="172"/>
    </location>
</feature>
<dbReference type="InterPro" id="IPR036259">
    <property type="entry name" value="MFS_trans_sf"/>
</dbReference>
<keyword evidence="2" id="KW-0813">Transport</keyword>
<dbReference type="PANTHER" id="PTHR43791">
    <property type="entry name" value="PERMEASE-RELATED"/>
    <property type="match status" value="1"/>
</dbReference>
<protein>
    <submittedName>
        <fullName evidence="8">MFS transporter</fullName>
    </submittedName>
</protein>
<feature type="transmembrane region" description="Helical" evidence="6">
    <location>
        <begin position="184"/>
        <end position="205"/>
    </location>
</feature>
<comment type="subcellular location">
    <subcellularLocation>
        <location evidence="1">Membrane</location>
        <topology evidence="1">Multi-pass membrane protein</topology>
    </subcellularLocation>
</comment>
<feature type="transmembrane region" description="Helical" evidence="6">
    <location>
        <begin position="289"/>
        <end position="306"/>
    </location>
</feature>
<dbReference type="InterPro" id="IPR011701">
    <property type="entry name" value="MFS"/>
</dbReference>
<feature type="transmembrane region" description="Helical" evidence="6">
    <location>
        <begin position="91"/>
        <end position="108"/>
    </location>
</feature>
<dbReference type="FunFam" id="1.20.1250.20:FF:000018">
    <property type="entry name" value="MFS transporter permease"/>
    <property type="match status" value="1"/>
</dbReference>
<dbReference type="PROSITE" id="PS50850">
    <property type="entry name" value="MFS"/>
    <property type="match status" value="1"/>
</dbReference>
<evidence type="ECO:0000256" key="1">
    <source>
        <dbReference type="ARBA" id="ARBA00004141"/>
    </source>
</evidence>
<proteinExistence type="predicted"/>
<dbReference type="Gene3D" id="1.20.1250.20">
    <property type="entry name" value="MFS general substrate transporter like domains"/>
    <property type="match status" value="2"/>
</dbReference>
<evidence type="ECO:0000256" key="3">
    <source>
        <dbReference type="ARBA" id="ARBA00022692"/>
    </source>
</evidence>
<dbReference type="InterPro" id="IPR020846">
    <property type="entry name" value="MFS_dom"/>
</dbReference>
<keyword evidence="9" id="KW-1185">Reference proteome</keyword>
<organism evidence="8 9">
    <name type="scientific">Caballeronia glathei</name>
    <dbReference type="NCBI Taxonomy" id="60547"/>
    <lineage>
        <taxon>Bacteria</taxon>
        <taxon>Pseudomonadati</taxon>
        <taxon>Pseudomonadota</taxon>
        <taxon>Betaproteobacteria</taxon>
        <taxon>Burkholderiales</taxon>
        <taxon>Burkholderiaceae</taxon>
        <taxon>Caballeronia</taxon>
    </lineage>
</organism>
<accession>A0A069PUP3</accession>
<dbReference type="Proteomes" id="UP000027466">
    <property type="component" value="Unassembled WGS sequence"/>
</dbReference>
<keyword evidence="5 6" id="KW-0472">Membrane</keyword>
<keyword evidence="4 6" id="KW-1133">Transmembrane helix</keyword>
<dbReference type="Pfam" id="PF07690">
    <property type="entry name" value="MFS_1"/>
    <property type="match status" value="1"/>
</dbReference>
<keyword evidence="3 6" id="KW-0812">Transmembrane</keyword>
<evidence type="ECO:0000256" key="2">
    <source>
        <dbReference type="ARBA" id="ARBA00022448"/>
    </source>
</evidence>
<dbReference type="STRING" id="60547.GCA_000751215_02090"/>
<dbReference type="GO" id="GO:0005886">
    <property type="term" value="C:plasma membrane"/>
    <property type="evidence" value="ECO:0007669"/>
    <property type="project" value="TreeGrafter"/>
</dbReference>
<evidence type="ECO:0000313" key="8">
    <source>
        <dbReference type="EMBL" id="KDR43564.1"/>
    </source>
</evidence>
<feature type="transmembrane region" description="Helical" evidence="6">
    <location>
        <begin position="21"/>
        <end position="39"/>
    </location>
</feature>
<feature type="transmembrane region" description="Helical" evidence="6">
    <location>
        <begin position="114"/>
        <end position="137"/>
    </location>
</feature>
<gene>
    <name evidence="8" type="ORF">BG61_36140</name>
</gene>
<feature type="domain" description="Major facilitator superfamily (MFS) profile" evidence="7">
    <location>
        <begin position="25"/>
        <end position="432"/>
    </location>
</feature>
<comment type="caution">
    <text evidence="8">The sequence shown here is derived from an EMBL/GenBank/DDBJ whole genome shotgun (WGS) entry which is preliminary data.</text>
</comment>
<dbReference type="AlphaFoldDB" id="A0A069PUP3"/>
<sequence length="449" mass="48717">MNSPTPTRTAAIDESRLMNRLALRLMPLLGVLYLVAYIDRSNVGFAKLQMLGSLGLSEVAYGLGASLFFIGYLIFEIPSNVMLHKYGAPRWIARIMLTWGIVTILLAFTKNATMFYVLRFLLGASEAGLYPGVIYYLTLWFPARHRVRMLGYFTLGSSIGNMVGAPICGYLLDKGGFLDLQGWQLVFIVTGLPSVLLTAVVLFCLPASPLKATFLSDPEKKWLADRLESERAEARKSEAGGSHLLSVLTEPRVIGMALYYMMLSISVYGVSYWLPTLVKGFGVTNTTNGMLNILPWLAATIVLAWLPAKLRAGNRTMGAMLAAALLGVMFFLGSVFLPTNTLRFAALCLGAPCMYLLLPCFWTLPPKFLTGARAAAGIAAINSLGNVGGFVAQNLVPWVRQASGSVKAPMLIPAACLTVFAIVTFILMRRNRTGGALSLQGAGEMKTRA</sequence>
<dbReference type="SUPFAM" id="SSF103473">
    <property type="entry name" value="MFS general substrate transporter"/>
    <property type="match status" value="1"/>
</dbReference>
<dbReference type="GO" id="GO:0022857">
    <property type="term" value="F:transmembrane transporter activity"/>
    <property type="evidence" value="ECO:0007669"/>
    <property type="project" value="InterPro"/>
</dbReference>
<evidence type="ECO:0000256" key="6">
    <source>
        <dbReference type="SAM" id="Phobius"/>
    </source>
</evidence>
<dbReference type="CDD" id="cd17319">
    <property type="entry name" value="MFS_ExuT_GudP_like"/>
    <property type="match status" value="1"/>
</dbReference>
<feature type="transmembrane region" description="Helical" evidence="6">
    <location>
        <begin position="59"/>
        <end position="79"/>
    </location>
</feature>
<feature type="transmembrane region" description="Helical" evidence="6">
    <location>
        <begin position="318"/>
        <end position="338"/>
    </location>
</feature>